<feature type="region of interest" description="Disordered" evidence="1">
    <location>
        <begin position="291"/>
        <end position="316"/>
    </location>
</feature>
<gene>
    <name evidence="2" type="ORF">V9T40_006134</name>
</gene>
<dbReference type="Proteomes" id="UP001367676">
    <property type="component" value="Unassembled WGS sequence"/>
</dbReference>
<dbReference type="EMBL" id="JBBCAQ010000003">
    <property type="protein sequence ID" value="KAK7604948.1"/>
    <property type="molecule type" value="Genomic_DNA"/>
</dbReference>
<evidence type="ECO:0000313" key="2">
    <source>
        <dbReference type="EMBL" id="KAK7604948.1"/>
    </source>
</evidence>
<comment type="caution">
    <text evidence="2">The sequence shown here is derived from an EMBL/GenBank/DDBJ whole genome shotgun (WGS) entry which is preliminary data.</text>
</comment>
<accession>A0AAN9TVF0</accession>
<sequence length="316" mass="36164">MEINEPPVNSSEFDRAFTCMPDNRNCCDMLRAHINEGACKWTKQNFAMTLSYLDLCIHLLKLYWRPQKRHQLYGRFIYEIYDECGRVSFEDYVTERYYQLLDTRMLDKRQIMLEFQHNCPSKQALNVTPEYFVDFPTLAAQPPPYSIASQPANPALIQNKTPGPPNSEPGEKRPYRQFVRPPPAMNVIESMDEPLDKHHYSEDDKSYVNYKGYQYYFADDKEMDKETQAKTRGVAAVTIMKSFASITILRWKDRELLGNLMGEIWKFEAESSSVSTPGDFAALTNLCGLPDSNVQGPSDSAGASSHPTTSKSDANL</sequence>
<name>A0AAN9TVF0_9HEMI</name>
<dbReference type="AlphaFoldDB" id="A0AAN9TVF0"/>
<protein>
    <submittedName>
        <fullName evidence="2">Uncharacterized protein</fullName>
    </submittedName>
</protein>
<proteinExistence type="predicted"/>
<keyword evidence="3" id="KW-1185">Reference proteome</keyword>
<evidence type="ECO:0000313" key="3">
    <source>
        <dbReference type="Proteomes" id="UP001367676"/>
    </source>
</evidence>
<reference evidence="2 3" key="1">
    <citation type="submission" date="2024-03" db="EMBL/GenBank/DDBJ databases">
        <title>Adaptation during the transition from Ophiocordyceps entomopathogen to insect associate is accompanied by gene loss and intensified selection.</title>
        <authorList>
            <person name="Ward C.M."/>
            <person name="Onetto C.A."/>
            <person name="Borneman A.R."/>
        </authorList>
    </citation>
    <scope>NUCLEOTIDE SEQUENCE [LARGE SCALE GENOMIC DNA]</scope>
    <source>
        <strain evidence="2">AWRI1</strain>
        <tissue evidence="2">Single Adult Female</tissue>
    </source>
</reference>
<feature type="region of interest" description="Disordered" evidence="1">
    <location>
        <begin position="149"/>
        <end position="176"/>
    </location>
</feature>
<organism evidence="2 3">
    <name type="scientific">Parthenolecanium corni</name>
    <dbReference type="NCBI Taxonomy" id="536013"/>
    <lineage>
        <taxon>Eukaryota</taxon>
        <taxon>Metazoa</taxon>
        <taxon>Ecdysozoa</taxon>
        <taxon>Arthropoda</taxon>
        <taxon>Hexapoda</taxon>
        <taxon>Insecta</taxon>
        <taxon>Pterygota</taxon>
        <taxon>Neoptera</taxon>
        <taxon>Paraneoptera</taxon>
        <taxon>Hemiptera</taxon>
        <taxon>Sternorrhyncha</taxon>
        <taxon>Coccoidea</taxon>
        <taxon>Coccidae</taxon>
        <taxon>Parthenolecanium</taxon>
    </lineage>
</organism>
<feature type="compositionally biased region" description="Polar residues" evidence="1">
    <location>
        <begin position="292"/>
        <end position="316"/>
    </location>
</feature>
<evidence type="ECO:0000256" key="1">
    <source>
        <dbReference type="SAM" id="MobiDB-lite"/>
    </source>
</evidence>
<feature type="compositionally biased region" description="Polar residues" evidence="1">
    <location>
        <begin position="149"/>
        <end position="161"/>
    </location>
</feature>